<dbReference type="EMBL" id="JBANRG010000008">
    <property type="protein sequence ID" value="KAK7464076.1"/>
    <property type="molecule type" value="Genomic_DNA"/>
</dbReference>
<evidence type="ECO:0000313" key="2">
    <source>
        <dbReference type="EMBL" id="KAK7464076.1"/>
    </source>
</evidence>
<evidence type="ECO:0008006" key="4">
    <source>
        <dbReference type="Google" id="ProtNLM"/>
    </source>
</evidence>
<accession>A0ABR1JM96</accession>
<feature type="region of interest" description="Disordered" evidence="1">
    <location>
        <begin position="300"/>
        <end position="319"/>
    </location>
</feature>
<comment type="caution">
    <text evidence="2">The sequence shown here is derived from an EMBL/GenBank/DDBJ whole genome shotgun (WGS) entry which is preliminary data.</text>
</comment>
<name>A0ABR1JM96_9AGAR</name>
<evidence type="ECO:0000256" key="1">
    <source>
        <dbReference type="SAM" id="MobiDB-lite"/>
    </source>
</evidence>
<evidence type="ECO:0000313" key="3">
    <source>
        <dbReference type="Proteomes" id="UP001498398"/>
    </source>
</evidence>
<sequence>MFPLLQHLRNWLDTSLLASSPAVTTSSPESVKPQLPFELIQLILHHLWHSSLSRRERIHLMTTSPRISRSYMKSFVLVSSESIYLPSSSYMSYLFLTILQGRSRVYSPDFADIGLSPSLIQVRCRSLTIHVEPSKSLFLRRAEAYCRTGDITLFYQSDPGILFPHLYHLCHTYGLIGSLLPNTSKLVLEFRNQIPSRYDAVRIFAAISSAGASSLAELGIRYGWDEDTPECILDAFSSRKQWTKIREVASQLKEGLEVLPEKELQRRIDHSDAIRRSGLPLTRTKAEGEKCTAENTVLAPTPPIKARSNSESKPPGLVGIRKDRSQSEIHGKEWALDLFGISCCQELSSICESSVLLSSLPSASATHLNNFGSLPRVFNPVAPQIQTLSVYGVCGEMVMNLATRCPRLRNLMSDVGLEKEWIGTYLNGSCFDGSNTSSGQQEPKVDWDVGALVRMWEKEGDDERKRLRCALHGISEIRQDDLTIGINTLRRGSV</sequence>
<organism evidence="2 3">
    <name type="scientific">Marasmiellus scandens</name>
    <dbReference type="NCBI Taxonomy" id="2682957"/>
    <lineage>
        <taxon>Eukaryota</taxon>
        <taxon>Fungi</taxon>
        <taxon>Dikarya</taxon>
        <taxon>Basidiomycota</taxon>
        <taxon>Agaricomycotina</taxon>
        <taxon>Agaricomycetes</taxon>
        <taxon>Agaricomycetidae</taxon>
        <taxon>Agaricales</taxon>
        <taxon>Marasmiineae</taxon>
        <taxon>Omphalotaceae</taxon>
        <taxon>Marasmiellus</taxon>
    </lineage>
</organism>
<proteinExistence type="predicted"/>
<gene>
    <name evidence="2" type="ORF">VKT23_006237</name>
</gene>
<keyword evidence="3" id="KW-1185">Reference proteome</keyword>
<protein>
    <recommendedName>
        <fullName evidence="4">F-box domain-containing protein</fullName>
    </recommendedName>
</protein>
<reference evidence="2 3" key="1">
    <citation type="submission" date="2024-01" db="EMBL/GenBank/DDBJ databases">
        <title>A draft genome for the cacao thread blight pathogen Marasmiellus scandens.</title>
        <authorList>
            <person name="Baruah I.K."/>
            <person name="Leung J."/>
            <person name="Bukari Y."/>
            <person name="Amoako-Attah I."/>
            <person name="Meinhardt L.W."/>
            <person name="Bailey B.A."/>
            <person name="Cohen S.P."/>
        </authorList>
    </citation>
    <scope>NUCLEOTIDE SEQUENCE [LARGE SCALE GENOMIC DNA]</scope>
    <source>
        <strain evidence="2 3">GH-19</strain>
    </source>
</reference>
<dbReference type="Proteomes" id="UP001498398">
    <property type="component" value="Unassembled WGS sequence"/>
</dbReference>